<gene>
    <name evidence="1" type="ORF">BKA02_000943</name>
</gene>
<sequence>MARIREFIQGDREVKPPLSEVDAYVQEVRDAEGNLFVYLYNYRQGGPGPGDSPTQSIHFDVRAAREFKKLLEDAFGPL</sequence>
<proteinExistence type="predicted"/>
<reference evidence="1 2" key="1">
    <citation type="submission" date="2020-07" db="EMBL/GenBank/DDBJ databases">
        <title>Sequencing the genomes of 1000 actinobacteria strains.</title>
        <authorList>
            <person name="Klenk H.-P."/>
        </authorList>
    </citation>
    <scope>NUCLEOTIDE SEQUENCE [LARGE SCALE GENOMIC DNA]</scope>
    <source>
        <strain evidence="1 2">DSM 22185</strain>
    </source>
</reference>
<dbReference type="Proteomes" id="UP000552045">
    <property type="component" value="Unassembled WGS sequence"/>
</dbReference>
<accession>A0A7Y9JMU7</accession>
<dbReference type="RefSeq" id="WP_179431784.1">
    <property type="nucleotide sequence ID" value="NZ_BAABLC010000001.1"/>
</dbReference>
<evidence type="ECO:0000313" key="1">
    <source>
        <dbReference type="EMBL" id="NYD53888.1"/>
    </source>
</evidence>
<organism evidence="1 2">
    <name type="scientific">Microbacterium pseudoresistens</name>
    <dbReference type="NCBI Taxonomy" id="640634"/>
    <lineage>
        <taxon>Bacteria</taxon>
        <taxon>Bacillati</taxon>
        <taxon>Actinomycetota</taxon>
        <taxon>Actinomycetes</taxon>
        <taxon>Micrococcales</taxon>
        <taxon>Microbacteriaceae</taxon>
        <taxon>Microbacterium</taxon>
    </lineage>
</organism>
<protein>
    <submittedName>
        <fullName evidence="1">Uncharacterized protein</fullName>
    </submittedName>
</protein>
<dbReference type="EMBL" id="JACCBH010000001">
    <property type="protein sequence ID" value="NYD53888.1"/>
    <property type="molecule type" value="Genomic_DNA"/>
</dbReference>
<name>A0A7Y9JMU7_9MICO</name>
<evidence type="ECO:0000313" key="2">
    <source>
        <dbReference type="Proteomes" id="UP000552045"/>
    </source>
</evidence>
<comment type="caution">
    <text evidence="1">The sequence shown here is derived from an EMBL/GenBank/DDBJ whole genome shotgun (WGS) entry which is preliminary data.</text>
</comment>
<keyword evidence="2" id="KW-1185">Reference proteome</keyword>
<dbReference type="AlphaFoldDB" id="A0A7Y9JMU7"/>